<dbReference type="CDD" id="cd03457">
    <property type="entry name" value="intradiol_dioxygenase_like"/>
    <property type="match status" value="1"/>
</dbReference>
<dbReference type="Pfam" id="PF00775">
    <property type="entry name" value="Dioxygenase_C"/>
    <property type="match status" value="1"/>
</dbReference>
<keyword evidence="2" id="KW-0223">Dioxygenase</keyword>
<dbReference type="EMBL" id="NWTC01000002">
    <property type="protein sequence ID" value="PDT49815.1"/>
    <property type="molecule type" value="Genomic_DNA"/>
</dbReference>
<dbReference type="SUPFAM" id="SSF49482">
    <property type="entry name" value="Aromatic compound dioxygenase"/>
    <property type="match status" value="1"/>
</dbReference>
<dbReference type="PANTHER" id="PTHR34315">
    <property type="match status" value="1"/>
</dbReference>
<dbReference type="AlphaFoldDB" id="A0A2A6M580"/>
<keyword evidence="2" id="KW-0560">Oxidoreductase</keyword>
<dbReference type="PANTHER" id="PTHR34315:SF1">
    <property type="entry name" value="INTRADIOL RING-CLEAVAGE DIOXYGENASES DOMAIN-CONTAINING PROTEIN-RELATED"/>
    <property type="match status" value="1"/>
</dbReference>
<organism evidence="2 3">
    <name type="scientific">Rhizobium fredii</name>
    <name type="common">Sinorhizobium fredii</name>
    <dbReference type="NCBI Taxonomy" id="380"/>
    <lineage>
        <taxon>Bacteria</taxon>
        <taxon>Pseudomonadati</taxon>
        <taxon>Pseudomonadota</taxon>
        <taxon>Alphaproteobacteria</taxon>
        <taxon>Hyphomicrobiales</taxon>
        <taxon>Rhizobiaceae</taxon>
        <taxon>Sinorhizobium/Ensifer group</taxon>
        <taxon>Sinorhizobium</taxon>
    </lineage>
</organism>
<evidence type="ECO:0000313" key="2">
    <source>
        <dbReference type="EMBL" id="PDT49815.1"/>
    </source>
</evidence>
<dbReference type="InterPro" id="IPR015889">
    <property type="entry name" value="Intradiol_dOase_core"/>
</dbReference>
<evidence type="ECO:0000313" key="3">
    <source>
        <dbReference type="Proteomes" id="UP000220353"/>
    </source>
</evidence>
<dbReference type="GO" id="GO:0016702">
    <property type="term" value="F:oxidoreductase activity, acting on single donors with incorporation of molecular oxygen, incorporation of two atoms of oxygen"/>
    <property type="evidence" value="ECO:0007669"/>
    <property type="project" value="InterPro"/>
</dbReference>
<evidence type="ECO:0000259" key="1">
    <source>
        <dbReference type="Pfam" id="PF00775"/>
    </source>
</evidence>
<gene>
    <name evidence="2" type="ORF">CO661_03960</name>
</gene>
<name>A0A2A6M580_RHIFR</name>
<reference evidence="2 3" key="1">
    <citation type="submission" date="2017-09" db="EMBL/GenBank/DDBJ databases">
        <title>Comparative genomics of rhizobia isolated from Phaseolus vulgaris in China.</title>
        <authorList>
            <person name="Tong W."/>
        </authorList>
    </citation>
    <scope>NUCLEOTIDE SEQUENCE [LARGE SCALE GENOMIC DNA]</scope>
    <source>
        <strain evidence="2 3">PCH1</strain>
    </source>
</reference>
<dbReference type="RefSeq" id="WP_080578550.1">
    <property type="nucleotide sequence ID" value="NZ_NWTC01000002.1"/>
</dbReference>
<sequence length="261" mass="27506">MPMKRRTIILGGGALLAGAGVVFVARGTGRGGAPISRRSFDWKASDFRSGGTAAISGALPEPIFRAEPQCIATLAQTLGPCHTSDVPIRSDVTDGLAGLPTRISLRLVEAATCKPVEGADVEIWHADARGIYSGEAAAMCNADDAAARGTSFLRGRQISDANGVVSFLTVYPGWYPSRAVHIHLRVLLGDRELLVSQLLFDDALSDLVYQGHPDYAGRPVRATMNGGDTVFASSDAADFIFDFEKLDPGVLQASYTIGVAA</sequence>
<accession>A0A2A6M580</accession>
<protein>
    <submittedName>
        <fullName evidence="2">Protocatechuate 3,4-dioxygenase</fullName>
    </submittedName>
</protein>
<dbReference type="InterPro" id="IPR000627">
    <property type="entry name" value="Intradiol_dOase_C"/>
</dbReference>
<dbReference type="GO" id="GO:0008199">
    <property type="term" value="F:ferric iron binding"/>
    <property type="evidence" value="ECO:0007669"/>
    <property type="project" value="InterPro"/>
</dbReference>
<dbReference type="Proteomes" id="UP000220353">
    <property type="component" value="Unassembled WGS sequence"/>
</dbReference>
<dbReference type="Gene3D" id="2.60.130.10">
    <property type="entry name" value="Aromatic compound dioxygenase"/>
    <property type="match status" value="1"/>
</dbReference>
<feature type="domain" description="Intradiol ring-cleavage dioxygenases" evidence="1">
    <location>
        <begin position="102"/>
        <end position="179"/>
    </location>
</feature>
<proteinExistence type="predicted"/>
<comment type="caution">
    <text evidence="2">The sequence shown here is derived from an EMBL/GenBank/DDBJ whole genome shotgun (WGS) entry which is preliminary data.</text>
</comment>